<dbReference type="SUPFAM" id="SSF46565">
    <property type="entry name" value="Chaperone J-domain"/>
    <property type="match status" value="2"/>
</dbReference>
<feature type="region of interest" description="Disordered" evidence="6">
    <location>
        <begin position="216"/>
        <end position="281"/>
    </location>
</feature>
<name>A0A0D2I6I8_CLAB1</name>
<evidence type="ECO:0000256" key="7">
    <source>
        <dbReference type="SAM" id="Phobius"/>
    </source>
</evidence>
<dbReference type="PROSITE" id="PS50076">
    <property type="entry name" value="DNAJ_2"/>
    <property type="match status" value="1"/>
</dbReference>
<keyword evidence="2 8" id="KW-0732">Signal</keyword>
<dbReference type="Gene3D" id="1.10.287.110">
    <property type="entry name" value="DnaJ domain"/>
    <property type="match status" value="1"/>
</dbReference>
<dbReference type="AlphaFoldDB" id="A0A0D2I6I8"/>
<dbReference type="RefSeq" id="XP_016625559.1">
    <property type="nucleotide sequence ID" value="XM_016758310.1"/>
</dbReference>
<protein>
    <recommendedName>
        <fullName evidence="9">J domain-containing protein</fullName>
    </recommendedName>
</protein>
<evidence type="ECO:0000256" key="1">
    <source>
        <dbReference type="ARBA" id="ARBA00022692"/>
    </source>
</evidence>
<feature type="compositionally biased region" description="Basic and acidic residues" evidence="6">
    <location>
        <begin position="346"/>
        <end position="363"/>
    </location>
</feature>
<feature type="compositionally biased region" description="Basic and acidic residues" evidence="6">
    <location>
        <begin position="242"/>
        <end position="254"/>
    </location>
</feature>
<evidence type="ECO:0000256" key="3">
    <source>
        <dbReference type="ARBA" id="ARBA00022989"/>
    </source>
</evidence>
<feature type="transmembrane region" description="Helical" evidence="7">
    <location>
        <begin position="162"/>
        <end position="182"/>
    </location>
</feature>
<evidence type="ECO:0000256" key="2">
    <source>
        <dbReference type="ARBA" id="ARBA00022729"/>
    </source>
</evidence>
<evidence type="ECO:0000256" key="5">
    <source>
        <dbReference type="ARBA" id="ARBA00037847"/>
    </source>
</evidence>
<dbReference type="CDD" id="cd06257">
    <property type="entry name" value="DnaJ"/>
    <property type="match status" value="1"/>
</dbReference>
<dbReference type="SMART" id="SM00271">
    <property type="entry name" value="DnaJ"/>
    <property type="match status" value="1"/>
</dbReference>
<dbReference type="GO" id="GO:0012505">
    <property type="term" value="C:endomembrane system"/>
    <property type="evidence" value="ECO:0007669"/>
    <property type="project" value="UniProtKB-SubCell"/>
</dbReference>
<sequence>MIRRIFFLLLLVAVCLAWSAEDYELFKLHDELETTEGPGVTFYDVLGVSPQATFEQISAALKKKSRTLHPDKVKHSFIASRSTASPKKQGGKRKPGVHVSKGPSQREISRVVKDAQERYSRLTLIGTILRGPLRERYDFFEGHGWPSWRGTGYYYQRYRPGLGTVLLGLFLIGGGAVHYFVLTMNYRRHRDFMERYIRYAKKQAWGDETGIRGIPGLGDPVDVAPSIEESEPMANLNRRQRRELDRQNKKDKTSKPASGPIPKPIPSSTPDRRRVTAENGKILVVDPEGNVYLEEEDEDGNIQEYLLDLDEIPKPTVWDTAILRLPIWLYRKSTGSFLKSAQPIPEYERPSPDREASPPEPTDKVVVSEMPIAPDMSSSQISDSGFELVDTTGLENTNSTNVKKRGKKGRK</sequence>
<evidence type="ECO:0000259" key="9">
    <source>
        <dbReference type="PROSITE" id="PS50076"/>
    </source>
</evidence>
<keyword evidence="11" id="KW-1185">Reference proteome</keyword>
<dbReference type="VEuPathDB" id="FungiDB:Z519_00553"/>
<feature type="domain" description="J" evidence="9">
    <location>
        <begin position="41"/>
        <end position="141"/>
    </location>
</feature>
<proteinExistence type="predicted"/>
<dbReference type="Proteomes" id="UP000053789">
    <property type="component" value="Unassembled WGS sequence"/>
</dbReference>
<reference evidence="10" key="1">
    <citation type="submission" date="2015-01" db="EMBL/GenBank/DDBJ databases">
        <title>The Genome Sequence of Cladophialophora bantiana CBS 173.52.</title>
        <authorList>
            <consortium name="The Broad Institute Genomics Platform"/>
            <person name="Cuomo C."/>
            <person name="de Hoog S."/>
            <person name="Gorbushina A."/>
            <person name="Stielow B."/>
            <person name="Teixiera M."/>
            <person name="Abouelleil A."/>
            <person name="Chapman S.B."/>
            <person name="Priest M."/>
            <person name="Young S.K."/>
            <person name="Wortman J."/>
            <person name="Nusbaum C."/>
            <person name="Birren B."/>
        </authorList>
    </citation>
    <scope>NUCLEOTIDE SEQUENCE [LARGE SCALE GENOMIC DNA]</scope>
    <source>
        <strain evidence="10">CBS 173.52</strain>
    </source>
</reference>
<feature type="region of interest" description="Disordered" evidence="6">
    <location>
        <begin position="341"/>
        <end position="411"/>
    </location>
</feature>
<dbReference type="PANTHER" id="PTHR44653">
    <property type="entry name" value="DNAJ HOMOLOG SUBFAMILY C MEMBER 1"/>
    <property type="match status" value="1"/>
</dbReference>
<feature type="chain" id="PRO_5002260333" description="J domain-containing protein" evidence="8">
    <location>
        <begin position="18"/>
        <end position="411"/>
    </location>
</feature>
<keyword evidence="4 7" id="KW-0472">Membrane</keyword>
<evidence type="ECO:0000256" key="4">
    <source>
        <dbReference type="ARBA" id="ARBA00023136"/>
    </source>
</evidence>
<keyword evidence="3 7" id="KW-1133">Transmembrane helix</keyword>
<evidence type="ECO:0000313" key="10">
    <source>
        <dbReference type="EMBL" id="KIW98890.1"/>
    </source>
</evidence>
<organism evidence="10 11">
    <name type="scientific">Cladophialophora bantiana (strain ATCC 10958 / CBS 173.52 / CDC B-1940 / NIH 8579)</name>
    <name type="common">Xylohypha bantiana</name>
    <dbReference type="NCBI Taxonomy" id="1442370"/>
    <lineage>
        <taxon>Eukaryota</taxon>
        <taxon>Fungi</taxon>
        <taxon>Dikarya</taxon>
        <taxon>Ascomycota</taxon>
        <taxon>Pezizomycotina</taxon>
        <taxon>Eurotiomycetes</taxon>
        <taxon>Chaetothyriomycetidae</taxon>
        <taxon>Chaetothyriales</taxon>
        <taxon>Herpotrichiellaceae</taxon>
        <taxon>Cladophialophora</taxon>
    </lineage>
</organism>
<dbReference type="EMBL" id="KN846980">
    <property type="protein sequence ID" value="KIW98890.1"/>
    <property type="molecule type" value="Genomic_DNA"/>
</dbReference>
<dbReference type="Pfam" id="PF00226">
    <property type="entry name" value="DnaJ"/>
    <property type="match status" value="1"/>
</dbReference>
<dbReference type="InterPro" id="IPR001623">
    <property type="entry name" value="DnaJ_domain"/>
</dbReference>
<dbReference type="InterPro" id="IPR036869">
    <property type="entry name" value="J_dom_sf"/>
</dbReference>
<dbReference type="PANTHER" id="PTHR44653:SF2">
    <property type="entry name" value="DNAJ HOMOLOG SUBFAMILY C MEMBER 1"/>
    <property type="match status" value="1"/>
</dbReference>
<keyword evidence="1 7" id="KW-0812">Transmembrane</keyword>
<feature type="region of interest" description="Disordered" evidence="6">
    <location>
        <begin position="79"/>
        <end position="108"/>
    </location>
</feature>
<comment type="subcellular location">
    <subcellularLocation>
        <location evidence="5">Endomembrane system</location>
        <topology evidence="5">Single-pass membrane protein</topology>
    </subcellularLocation>
</comment>
<evidence type="ECO:0000256" key="6">
    <source>
        <dbReference type="SAM" id="MobiDB-lite"/>
    </source>
</evidence>
<evidence type="ECO:0000313" key="11">
    <source>
        <dbReference type="Proteomes" id="UP000053789"/>
    </source>
</evidence>
<dbReference type="InterPro" id="IPR052606">
    <property type="entry name" value="DnaJ_domain_protein"/>
</dbReference>
<gene>
    <name evidence="10" type="ORF">Z519_00553</name>
</gene>
<feature type="signal peptide" evidence="8">
    <location>
        <begin position="1"/>
        <end position="17"/>
    </location>
</feature>
<dbReference type="OrthoDB" id="413400at2759"/>
<dbReference type="GeneID" id="27693481"/>
<feature type="compositionally biased region" description="Basic residues" evidence="6">
    <location>
        <begin position="402"/>
        <end position="411"/>
    </location>
</feature>
<accession>A0A0D2I6I8</accession>
<dbReference type="HOGENOM" id="CLU_037236_1_0_1"/>
<evidence type="ECO:0000256" key="8">
    <source>
        <dbReference type="SAM" id="SignalP"/>
    </source>
</evidence>